<feature type="compositionally biased region" description="Polar residues" evidence="1">
    <location>
        <begin position="38"/>
        <end position="57"/>
    </location>
</feature>
<dbReference type="Proteomes" id="UP000479000">
    <property type="component" value="Unassembled WGS sequence"/>
</dbReference>
<sequence>MAQPATARLRQLAGEPIVLHSAALAGRMSQKCPPNGALNQFRSNRQGWSRPPTAQTASRRRCDSRMFRLPTVTAPDASLGVAVRTSTGTLTCADVEEKGSGAAFRAEELAGLTSLEQEDLKKCTVLLGKERLSPNQSLAIWDAAPELATISNCSQDVVRELAALATDERAFGSPRGWTSVQVGSVGCILAGLQSIADIPAEAFEGLTANIVECLPSETFQVRTPVAIE</sequence>
<keyword evidence="3" id="KW-1185">Reference proteome</keyword>
<feature type="region of interest" description="Disordered" evidence="1">
    <location>
        <begin position="38"/>
        <end position="59"/>
    </location>
</feature>
<name>A0A6H5G657_9HEMI</name>
<evidence type="ECO:0000256" key="1">
    <source>
        <dbReference type="SAM" id="MobiDB-lite"/>
    </source>
</evidence>
<dbReference type="EMBL" id="CADCXU010005917">
    <property type="protein sequence ID" value="CAA9997718.1"/>
    <property type="molecule type" value="Genomic_DNA"/>
</dbReference>
<dbReference type="OrthoDB" id="8195838at2759"/>
<dbReference type="AlphaFoldDB" id="A0A6H5G657"/>
<evidence type="ECO:0000313" key="2">
    <source>
        <dbReference type="EMBL" id="CAA9997718.1"/>
    </source>
</evidence>
<proteinExistence type="predicted"/>
<organism evidence="2 3">
    <name type="scientific">Nesidiocoris tenuis</name>
    <dbReference type="NCBI Taxonomy" id="355587"/>
    <lineage>
        <taxon>Eukaryota</taxon>
        <taxon>Metazoa</taxon>
        <taxon>Ecdysozoa</taxon>
        <taxon>Arthropoda</taxon>
        <taxon>Hexapoda</taxon>
        <taxon>Insecta</taxon>
        <taxon>Pterygota</taxon>
        <taxon>Neoptera</taxon>
        <taxon>Paraneoptera</taxon>
        <taxon>Hemiptera</taxon>
        <taxon>Heteroptera</taxon>
        <taxon>Panheteroptera</taxon>
        <taxon>Cimicomorpha</taxon>
        <taxon>Miridae</taxon>
        <taxon>Dicyphina</taxon>
        <taxon>Nesidiocoris</taxon>
    </lineage>
</organism>
<gene>
    <name evidence="2" type="ORF">NTEN_LOCUS4012</name>
</gene>
<reference evidence="2 3" key="1">
    <citation type="submission" date="2020-02" db="EMBL/GenBank/DDBJ databases">
        <authorList>
            <person name="Ferguson B K."/>
        </authorList>
    </citation>
    <scope>NUCLEOTIDE SEQUENCE [LARGE SCALE GENOMIC DNA]</scope>
</reference>
<evidence type="ECO:0000313" key="3">
    <source>
        <dbReference type="Proteomes" id="UP000479000"/>
    </source>
</evidence>
<protein>
    <submittedName>
        <fullName evidence="2">Uncharacterized protein</fullName>
    </submittedName>
</protein>
<accession>A0A6H5G657</accession>